<feature type="region of interest" description="Disordered" evidence="1">
    <location>
        <begin position="296"/>
        <end position="319"/>
    </location>
</feature>
<dbReference type="STRING" id="73230.A0A2B7ZQV8"/>
<reference evidence="3 4" key="1">
    <citation type="submission" date="2017-10" db="EMBL/GenBank/DDBJ databases">
        <title>Comparative genomics in systemic dimorphic fungi from Ajellomycetaceae.</title>
        <authorList>
            <person name="Munoz J.F."/>
            <person name="Mcewen J.G."/>
            <person name="Clay O.K."/>
            <person name="Cuomo C.A."/>
        </authorList>
    </citation>
    <scope>NUCLEOTIDE SEQUENCE [LARGE SCALE GENOMIC DNA]</scope>
    <source>
        <strain evidence="3 4">UAMH4076</strain>
    </source>
</reference>
<evidence type="ECO:0000313" key="3">
    <source>
        <dbReference type="EMBL" id="PGH35690.1"/>
    </source>
</evidence>
<dbReference type="Proteomes" id="UP000226031">
    <property type="component" value="Unassembled WGS sequence"/>
</dbReference>
<feature type="region of interest" description="Disordered" evidence="1">
    <location>
        <begin position="1"/>
        <end position="188"/>
    </location>
</feature>
<feature type="domain" description="UBL3-like ubiquitin" evidence="2">
    <location>
        <begin position="228"/>
        <end position="305"/>
    </location>
</feature>
<dbReference type="PANTHER" id="PTHR13169:SF0">
    <property type="entry name" value="UBIQUITIN-LIKE PROTEIN 3"/>
    <property type="match status" value="1"/>
</dbReference>
<dbReference type="EMBL" id="PDND01000018">
    <property type="protein sequence ID" value="PGH35690.1"/>
    <property type="molecule type" value="Genomic_DNA"/>
</dbReference>
<dbReference type="SUPFAM" id="SSF54236">
    <property type="entry name" value="Ubiquitin-like"/>
    <property type="match status" value="1"/>
</dbReference>
<gene>
    <name evidence="3" type="ORF">GX50_01538</name>
</gene>
<feature type="compositionally biased region" description="Low complexity" evidence="1">
    <location>
        <begin position="120"/>
        <end position="145"/>
    </location>
</feature>
<dbReference type="InterPro" id="IPR029071">
    <property type="entry name" value="Ubiquitin-like_domsf"/>
</dbReference>
<dbReference type="Gene3D" id="3.10.20.90">
    <property type="entry name" value="Phosphatidylinositol 3-kinase Catalytic Subunit, Chain A, domain 1"/>
    <property type="match status" value="1"/>
</dbReference>
<dbReference type="Pfam" id="PF13881">
    <property type="entry name" value="Rad60-SLD_2"/>
    <property type="match status" value="1"/>
</dbReference>
<accession>A0A2B7ZQV8</accession>
<evidence type="ECO:0000313" key="4">
    <source>
        <dbReference type="Proteomes" id="UP000226031"/>
    </source>
</evidence>
<feature type="compositionally biased region" description="Polar residues" evidence="1">
    <location>
        <begin position="33"/>
        <end position="46"/>
    </location>
</feature>
<organism evidence="3 4">
    <name type="scientific">[Emmonsia] crescens</name>
    <dbReference type="NCBI Taxonomy" id="73230"/>
    <lineage>
        <taxon>Eukaryota</taxon>
        <taxon>Fungi</taxon>
        <taxon>Dikarya</taxon>
        <taxon>Ascomycota</taxon>
        <taxon>Pezizomycotina</taxon>
        <taxon>Eurotiomycetes</taxon>
        <taxon>Eurotiomycetidae</taxon>
        <taxon>Onygenales</taxon>
        <taxon>Ajellomycetaceae</taxon>
        <taxon>Emergomyces</taxon>
    </lineage>
</organism>
<dbReference type="InterPro" id="IPR039540">
    <property type="entry name" value="UBL3-like_ubiquitin_dom"/>
</dbReference>
<dbReference type="PANTHER" id="PTHR13169">
    <property type="entry name" value="UBIQUITIN-LIKE PROTEIN 3 HCG-1 PROTEIN"/>
    <property type="match status" value="1"/>
</dbReference>
<sequence>MASSTVAPVRDPSFQSQPEDVETRECPLALSKSDPSSIPQDSSNSMAATTANPPSAPALESNNNNNNNTMSSSDPVITAVMDPSHPPTTIEPTEPSDPPGTSTTIDVNTPASLTSQTHDATASQPAPTATTTTTTTTTTSAAAAADMESLQQQTQVTAHSTSETEESKQYDPAIGPSSDIPSPMGKEAEDSGMVLDISLLLITGARHPFKIDGKYLRKRQVDVPDCNPYAMSVYTLKELIWREWRSEWEPRPSSPSSIRLISFGKLLEDKAPLSDLRLNHTASNVLHMTLKPQEVVDEEDAKAARSSSGRERDGGDHSPRCRCVIL</sequence>
<keyword evidence="4" id="KW-1185">Reference proteome</keyword>
<evidence type="ECO:0000256" key="1">
    <source>
        <dbReference type="SAM" id="MobiDB-lite"/>
    </source>
</evidence>
<proteinExistence type="predicted"/>
<feature type="compositionally biased region" description="Polar residues" evidence="1">
    <location>
        <begin position="99"/>
        <end position="119"/>
    </location>
</feature>
<evidence type="ECO:0000259" key="2">
    <source>
        <dbReference type="Pfam" id="PF13881"/>
    </source>
</evidence>
<name>A0A2B7ZQV8_9EURO</name>
<protein>
    <recommendedName>
        <fullName evidence="2">UBL3-like ubiquitin domain-containing protein</fullName>
    </recommendedName>
</protein>
<feature type="compositionally biased region" description="Basic and acidic residues" evidence="1">
    <location>
        <begin position="308"/>
        <end position="319"/>
    </location>
</feature>
<dbReference type="VEuPathDB" id="FungiDB:EMCG_03520"/>
<dbReference type="AlphaFoldDB" id="A0A2B7ZQV8"/>
<dbReference type="InterPro" id="IPR040015">
    <property type="entry name" value="UBL3-like"/>
</dbReference>
<comment type="caution">
    <text evidence="3">The sequence shown here is derived from an EMBL/GenBank/DDBJ whole genome shotgun (WGS) entry which is preliminary data.</text>
</comment>
<feature type="compositionally biased region" description="Polar residues" evidence="1">
    <location>
        <begin position="149"/>
        <end position="161"/>
    </location>
</feature>